<dbReference type="Proteomes" id="UP000554837">
    <property type="component" value="Unassembled WGS sequence"/>
</dbReference>
<keyword evidence="4" id="KW-1134">Transmembrane beta strand</keyword>
<name>A0A840S9D8_9BURK</name>
<dbReference type="Pfam" id="PF13609">
    <property type="entry name" value="Porin_4"/>
    <property type="match status" value="1"/>
</dbReference>
<dbReference type="PRINTS" id="PR00182">
    <property type="entry name" value="ECOLNEIPORIN"/>
</dbReference>
<keyword evidence="15" id="KW-1185">Reference proteome</keyword>
<gene>
    <name evidence="14" type="ORF">HNQ51_002723</name>
</gene>
<dbReference type="GO" id="GO:0034220">
    <property type="term" value="P:monoatomic ion transmembrane transport"/>
    <property type="evidence" value="ECO:0007669"/>
    <property type="project" value="InterPro"/>
</dbReference>
<comment type="subunit">
    <text evidence="2">Homotrimer.</text>
</comment>
<evidence type="ECO:0000256" key="5">
    <source>
        <dbReference type="ARBA" id="ARBA00022692"/>
    </source>
</evidence>
<dbReference type="PANTHER" id="PTHR34501">
    <property type="entry name" value="PROTEIN YDDL-RELATED"/>
    <property type="match status" value="1"/>
</dbReference>
<feature type="compositionally biased region" description="Polar residues" evidence="11">
    <location>
        <begin position="50"/>
        <end position="59"/>
    </location>
</feature>
<dbReference type="InterPro" id="IPR033900">
    <property type="entry name" value="Gram_neg_porin_domain"/>
</dbReference>
<dbReference type="InterPro" id="IPR001702">
    <property type="entry name" value="Porin_Gram-ve"/>
</dbReference>
<feature type="region of interest" description="Disordered" evidence="11">
    <location>
        <begin position="40"/>
        <end position="59"/>
    </location>
</feature>
<keyword evidence="5" id="KW-0812">Transmembrane</keyword>
<evidence type="ECO:0000259" key="13">
    <source>
        <dbReference type="Pfam" id="PF13609"/>
    </source>
</evidence>
<dbReference type="SUPFAM" id="SSF56935">
    <property type="entry name" value="Porins"/>
    <property type="match status" value="1"/>
</dbReference>
<evidence type="ECO:0000256" key="9">
    <source>
        <dbReference type="ARBA" id="ARBA00023136"/>
    </source>
</evidence>
<evidence type="ECO:0000256" key="3">
    <source>
        <dbReference type="ARBA" id="ARBA00022448"/>
    </source>
</evidence>
<keyword evidence="7" id="KW-0406">Ion transport</keyword>
<reference evidence="14 15" key="1">
    <citation type="submission" date="2020-08" db="EMBL/GenBank/DDBJ databases">
        <title>Genomic Encyclopedia of Type Strains, Phase IV (KMG-IV): sequencing the most valuable type-strain genomes for metagenomic binning, comparative biology and taxonomic classification.</title>
        <authorList>
            <person name="Goeker M."/>
        </authorList>
    </citation>
    <scope>NUCLEOTIDE SEQUENCE [LARGE SCALE GENOMIC DNA]</scope>
    <source>
        <strain evidence="14 15">DSM 23958</strain>
    </source>
</reference>
<evidence type="ECO:0000313" key="14">
    <source>
        <dbReference type="EMBL" id="MBB5205404.1"/>
    </source>
</evidence>
<feature type="chain" id="PRO_5032971260" evidence="12">
    <location>
        <begin position="22"/>
        <end position="337"/>
    </location>
</feature>
<evidence type="ECO:0000256" key="7">
    <source>
        <dbReference type="ARBA" id="ARBA00023065"/>
    </source>
</evidence>
<keyword evidence="8" id="KW-0626">Porin</keyword>
<keyword evidence="6 12" id="KW-0732">Signal</keyword>
<dbReference type="InterPro" id="IPR050298">
    <property type="entry name" value="Gram-neg_bact_OMP"/>
</dbReference>
<dbReference type="PANTHER" id="PTHR34501:SF9">
    <property type="entry name" value="MAJOR OUTER MEMBRANE PROTEIN P.IA"/>
    <property type="match status" value="1"/>
</dbReference>
<dbReference type="GO" id="GO:0009279">
    <property type="term" value="C:cell outer membrane"/>
    <property type="evidence" value="ECO:0007669"/>
    <property type="project" value="UniProtKB-SubCell"/>
</dbReference>
<dbReference type="OrthoDB" id="5289162at2"/>
<dbReference type="PRINTS" id="PR00184">
    <property type="entry name" value="NEISSPPORIN"/>
</dbReference>
<accession>A0A840S9D8</accession>
<feature type="signal peptide" evidence="12">
    <location>
        <begin position="1"/>
        <end position="21"/>
    </location>
</feature>
<feature type="domain" description="Porin" evidence="13">
    <location>
        <begin position="11"/>
        <end position="302"/>
    </location>
</feature>
<evidence type="ECO:0000256" key="10">
    <source>
        <dbReference type="ARBA" id="ARBA00023237"/>
    </source>
</evidence>
<keyword evidence="10" id="KW-0998">Cell outer membrane</keyword>
<evidence type="ECO:0000256" key="8">
    <source>
        <dbReference type="ARBA" id="ARBA00023114"/>
    </source>
</evidence>
<dbReference type="CDD" id="cd00342">
    <property type="entry name" value="gram_neg_porins"/>
    <property type="match status" value="1"/>
</dbReference>
<dbReference type="GO" id="GO:0015288">
    <property type="term" value="F:porin activity"/>
    <property type="evidence" value="ECO:0007669"/>
    <property type="project" value="UniProtKB-KW"/>
</dbReference>
<evidence type="ECO:0000256" key="4">
    <source>
        <dbReference type="ARBA" id="ARBA00022452"/>
    </source>
</evidence>
<comment type="subcellular location">
    <subcellularLocation>
        <location evidence="1">Cell outer membrane</location>
        <topology evidence="1">Multi-pass membrane protein</topology>
    </subcellularLocation>
</comment>
<dbReference type="InterPro" id="IPR002299">
    <property type="entry name" value="Porin_Neis"/>
</dbReference>
<dbReference type="AlphaFoldDB" id="A0A840S9D8"/>
<evidence type="ECO:0000256" key="12">
    <source>
        <dbReference type="SAM" id="SignalP"/>
    </source>
</evidence>
<evidence type="ECO:0000256" key="6">
    <source>
        <dbReference type="ARBA" id="ARBA00022729"/>
    </source>
</evidence>
<sequence>MTKRWLVACPLLVALPFGAQAQSSVTLYGIVDAAVALEDTGEPGRGSRKVLNSGNQSSSRLGFRGSEDLGAGLKAVFNLESGVSLDTGAADSAFFGRRAVVGLEGGFGALMLGREYAPIAAVAGAADIMGQGFFGTNLGAFASNRLTRRLSNSVTYVTPRFNGLRASIAASPSEGASGATRVLGSAVEFNAGRLYAGGGYHDVERLNGLKDKEYALGFGYGIGDVDVKGNYLVADPSGAGNKFEQFNIGASIGLGKGRLFGNVQSNRLEGGAKGTALAATYSYELSRRTNVYASYARLSNNASGRFGLNSSSTSVTPAASAPGADPSVMALGVRHRF</sequence>
<dbReference type="Gene3D" id="2.40.160.10">
    <property type="entry name" value="Porin"/>
    <property type="match status" value="1"/>
</dbReference>
<evidence type="ECO:0000256" key="11">
    <source>
        <dbReference type="SAM" id="MobiDB-lite"/>
    </source>
</evidence>
<protein>
    <submittedName>
        <fullName evidence="14">Putative porin</fullName>
    </submittedName>
</protein>
<evidence type="ECO:0000256" key="2">
    <source>
        <dbReference type="ARBA" id="ARBA00011233"/>
    </source>
</evidence>
<keyword evidence="3" id="KW-0813">Transport</keyword>
<dbReference type="RefSeq" id="WP_138856661.1">
    <property type="nucleotide sequence ID" value="NZ_CP040709.1"/>
</dbReference>
<dbReference type="GO" id="GO:0046930">
    <property type="term" value="C:pore complex"/>
    <property type="evidence" value="ECO:0007669"/>
    <property type="project" value="UniProtKB-KW"/>
</dbReference>
<comment type="caution">
    <text evidence="14">The sequence shown here is derived from an EMBL/GenBank/DDBJ whole genome shotgun (WGS) entry which is preliminary data.</text>
</comment>
<proteinExistence type="predicted"/>
<organism evidence="14 15">
    <name type="scientific">Inhella inkyongensis</name>
    <dbReference type="NCBI Taxonomy" id="392593"/>
    <lineage>
        <taxon>Bacteria</taxon>
        <taxon>Pseudomonadati</taxon>
        <taxon>Pseudomonadota</taxon>
        <taxon>Betaproteobacteria</taxon>
        <taxon>Burkholderiales</taxon>
        <taxon>Sphaerotilaceae</taxon>
        <taxon>Inhella</taxon>
    </lineage>
</organism>
<evidence type="ECO:0000256" key="1">
    <source>
        <dbReference type="ARBA" id="ARBA00004571"/>
    </source>
</evidence>
<evidence type="ECO:0000313" key="15">
    <source>
        <dbReference type="Proteomes" id="UP000554837"/>
    </source>
</evidence>
<dbReference type="EMBL" id="JACHHO010000004">
    <property type="protein sequence ID" value="MBB5205404.1"/>
    <property type="molecule type" value="Genomic_DNA"/>
</dbReference>
<keyword evidence="9" id="KW-0472">Membrane</keyword>
<dbReference type="InterPro" id="IPR023614">
    <property type="entry name" value="Porin_dom_sf"/>
</dbReference>